<feature type="transmembrane region" description="Helical" evidence="8">
    <location>
        <begin position="28"/>
        <end position="46"/>
    </location>
</feature>
<dbReference type="GO" id="GO:0005886">
    <property type="term" value="C:plasma membrane"/>
    <property type="evidence" value="ECO:0007669"/>
    <property type="project" value="UniProtKB-SubCell"/>
</dbReference>
<proteinExistence type="inferred from homology"/>
<evidence type="ECO:0000256" key="5">
    <source>
        <dbReference type="ARBA" id="ARBA00022692"/>
    </source>
</evidence>
<dbReference type="EMBL" id="UAVU01000003">
    <property type="protein sequence ID" value="SQA96824.1"/>
    <property type="molecule type" value="Genomic_DNA"/>
</dbReference>
<dbReference type="GO" id="GO:0015556">
    <property type="term" value="F:C4-dicarboxylate transmembrane transporter activity"/>
    <property type="evidence" value="ECO:0007669"/>
    <property type="project" value="InterPro"/>
</dbReference>
<feature type="transmembrane region" description="Helical" evidence="8">
    <location>
        <begin position="5"/>
        <end position="22"/>
    </location>
</feature>
<dbReference type="STRING" id="158822.LH23_11300"/>
<feature type="transmembrane region" description="Helical" evidence="8">
    <location>
        <begin position="195"/>
        <end position="218"/>
    </location>
</feature>
<dbReference type="Pfam" id="PF03606">
    <property type="entry name" value="DcuC"/>
    <property type="match status" value="1"/>
</dbReference>
<dbReference type="NCBIfam" id="TIGR00771">
    <property type="entry name" value="DcuC"/>
    <property type="match status" value="1"/>
</dbReference>
<feature type="transmembrane region" description="Helical" evidence="8">
    <location>
        <begin position="266"/>
        <end position="282"/>
    </location>
</feature>
<protein>
    <submittedName>
        <fullName evidence="9">Cryptic C4-dicarboxylate transporter DcuD</fullName>
    </submittedName>
</protein>
<dbReference type="NCBIfam" id="NF007937">
    <property type="entry name" value="PRK10654.1"/>
    <property type="match status" value="1"/>
</dbReference>
<keyword evidence="5 8" id="KW-0812">Transmembrane</keyword>
<sequence>MLTILELIIGVVVIVGVARYIIKGYSATGVLFVGGLLLLIVSALMGHKVLPASAESTGYTATDIFEYVKILLMSRGGDLGMMIMMLCGFAAYMTHIGANDVVVKLASKPLKFINSPYLLMIAAYFVACLMSLAVSSATGLGVLLMATLFPVMVNVGISRGAAAAICASPAAIILAPTSGDVVLAAQASEMSLVDFAFKTTIPISIAAIISMAIAHFFWQRYLDKKEHINHEMLDVTEIQTTAPSFYAILPFTPIVGVLIFDGKWGPQLHIITILVICILIAAPD</sequence>
<feature type="transmembrane region" description="Helical" evidence="8">
    <location>
        <begin position="118"/>
        <end position="144"/>
    </location>
</feature>
<feature type="transmembrane region" description="Helical" evidence="8">
    <location>
        <begin position="79"/>
        <end position="98"/>
    </location>
</feature>
<dbReference type="NCBIfam" id="NF037994">
    <property type="entry name" value="DcuC_1"/>
    <property type="match status" value="1"/>
</dbReference>
<keyword evidence="4" id="KW-1003">Cell membrane</keyword>
<evidence type="ECO:0000256" key="2">
    <source>
        <dbReference type="ARBA" id="ARBA00005275"/>
    </source>
</evidence>
<dbReference type="Proteomes" id="UP000251197">
    <property type="component" value="Unassembled WGS sequence"/>
</dbReference>
<dbReference type="InterPro" id="IPR004669">
    <property type="entry name" value="C4_dicarb_anaerob_car"/>
</dbReference>
<keyword evidence="6 8" id="KW-1133">Transmembrane helix</keyword>
<dbReference type="PANTHER" id="PTHR42002">
    <property type="entry name" value="ANAEROBIC C4-DICARBOXYLATE TRANSPORTER DCUC-RELATED"/>
    <property type="match status" value="1"/>
</dbReference>
<feature type="transmembrane region" description="Helical" evidence="8">
    <location>
        <begin position="238"/>
        <end position="260"/>
    </location>
</feature>
<evidence type="ECO:0000313" key="10">
    <source>
        <dbReference type="Proteomes" id="UP000251197"/>
    </source>
</evidence>
<evidence type="ECO:0000256" key="3">
    <source>
        <dbReference type="ARBA" id="ARBA00022448"/>
    </source>
</evidence>
<name>A0A2X2SXU7_9ENTR</name>
<keyword evidence="3" id="KW-0813">Transport</keyword>
<evidence type="ECO:0000256" key="1">
    <source>
        <dbReference type="ARBA" id="ARBA00004651"/>
    </source>
</evidence>
<comment type="subcellular location">
    <subcellularLocation>
        <location evidence="1">Cell membrane</location>
        <topology evidence="1">Multi-pass membrane protein</topology>
    </subcellularLocation>
</comment>
<evidence type="ECO:0000256" key="7">
    <source>
        <dbReference type="ARBA" id="ARBA00023136"/>
    </source>
</evidence>
<feature type="transmembrane region" description="Helical" evidence="8">
    <location>
        <begin position="156"/>
        <end position="175"/>
    </location>
</feature>
<gene>
    <name evidence="9" type="primary">dcuD_1</name>
    <name evidence="9" type="ORF">NCTC12120_00593</name>
</gene>
<comment type="similarity">
    <text evidence="2">Belongs to the DcuC/DcuD transporter (TC 2.A.61) family.</text>
</comment>
<dbReference type="PANTHER" id="PTHR42002:SF2">
    <property type="entry name" value="ANAEROBIC C4-DICARBOXYLATE TRANSPORTER DCUC-RELATED"/>
    <property type="match status" value="1"/>
</dbReference>
<dbReference type="AlphaFoldDB" id="A0A2X2SXU7"/>
<keyword evidence="7 8" id="KW-0472">Membrane</keyword>
<evidence type="ECO:0000256" key="8">
    <source>
        <dbReference type="SAM" id="Phobius"/>
    </source>
</evidence>
<evidence type="ECO:0000313" key="9">
    <source>
        <dbReference type="EMBL" id="SQA96824.1"/>
    </source>
</evidence>
<reference evidence="9 10" key="1">
    <citation type="submission" date="2018-06" db="EMBL/GenBank/DDBJ databases">
        <authorList>
            <consortium name="Pathogen Informatics"/>
            <person name="Doyle S."/>
        </authorList>
    </citation>
    <scope>NUCLEOTIDE SEQUENCE [LARGE SCALE GENOMIC DNA]</scope>
    <source>
        <strain evidence="9 10">NCTC12120</strain>
    </source>
</reference>
<evidence type="ECO:0000256" key="4">
    <source>
        <dbReference type="ARBA" id="ARBA00022475"/>
    </source>
</evidence>
<accession>A0A2X2SXU7</accession>
<organism evidence="9 10">
    <name type="scientific">Cedecea neteri</name>
    <dbReference type="NCBI Taxonomy" id="158822"/>
    <lineage>
        <taxon>Bacteria</taxon>
        <taxon>Pseudomonadati</taxon>
        <taxon>Pseudomonadota</taxon>
        <taxon>Gammaproteobacteria</taxon>
        <taxon>Enterobacterales</taxon>
        <taxon>Enterobacteriaceae</taxon>
        <taxon>Cedecea</taxon>
    </lineage>
</organism>
<evidence type="ECO:0000256" key="6">
    <source>
        <dbReference type="ARBA" id="ARBA00022989"/>
    </source>
</evidence>
<dbReference type="InterPro" id="IPR018385">
    <property type="entry name" value="C4_dicarb_anaerob_car-like"/>
</dbReference>